<proteinExistence type="predicted"/>
<feature type="domain" description="Gp28/Gp37-like" evidence="1">
    <location>
        <begin position="8"/>
        <end position="365"/>
    </location>
</feature>
<reference evidence="2 3" key="1">
    <citation type="submission" date="2019-06" db="EMBL/GenBank/DDBJ databases">
        <authorList>
            <person name="Brown A."/>
            <person name="Cleveland K."/>
            <person name="Dibble R."/>
            <person name="Kelso C."/>
            <person name="Luciani P."/>
            <person name="Martinez J."/>
            <person name="Moore S."/>
            <person name="Norman G."/>
            <person name="Paige C."/>
            <person name="Vining M."/>
            <person name="Werley R."/>
            <person name="Semaan N."/>
            <person name="Chung H."/>
            <person name="Caruso S.M."/>
            <person name="Garlena R.A."/>
            <person name="Russell D.A."/>
            <person name="Pope W.H."/>
            <person name="Jacobs-Sera D."/>
            <person name="Hatfull G.F."/>
        </authorList>
    </citation>
    <scope>NUCLEOTIDE SEQUENCE [LARGE SCALE GENOMIC DNA]</scope>
</reference>
<dbReference type="EMBL" id="MN062717">
    <property type="protein sequence ID" value="QDP45253.1"/>
    <property type="molecule type" value="Genomic_DNA"/>
</dbReference>
<evidence type="ECO:0000259" key="1">
    <source>
        <dbReference type="Pfam" id="PF14594"/>
    </source>
</evidence>
<dbReference type="InterPro" id="IPR029432">
    <property type="entry name" value="Gp28/Gp37-like_dom"/>
</dbReference>
<evidence type="ECO:0000313" key="3">
    <source>
        <dbReference type="Proteomes" id="UP000319285"/>
    </source>
</evidence>
<dbReference type="Pfam" id="PF14594">
    <property type="entry name" value="Sipho_Gp37"/>
    <property type="match status" value="1"/>
</dbReference>
<gene>
    <name evidence="2" type="primary">17</name>
    <name evidence="2" type="ORF">SEA_SHARKBOY_17</name>
</gene>
<dbReference type="Proteomes" id="UP000319285">
    <property type="component" value="Segment"/>
</dbReference>
<evidence type="ECO:0000313" key="2">
    <source>
        <dbReference type="EMBL" id="QDP45253.1"/>
    </source>
</evidence>
<protein>
    <submittedName>
        <fullName evidence="2">Minor tail protein</fullName>
    </submittedName>
</protein>
<accession>A0A516KU97</accession>
<dbReference type="CDD" id="cd19958">
    <property type="entry name" value="pyocin_knob"/>
    <property type="match status" value="1"/>
</dbReference>
<name>A0A516KU97_9CAUD</name>
<organism evidence="2 3">
    <name type="scientific">Microbacterium phage Sharkboy</name>
    <dbReference type="NCBI Taxonomy" id="2590938"/>
    <lineage>
        <taxon>Viruses</taxon>
        <taxon>Duplodnaviria</taxon>
        <taxon>Heunggongvirae</taxon>
        <taxon>Uroviricota</taxon>
        <taxon>Caudoviricetes</taxon>
        <taxon>Dismasvirus</taxon>
        <taxon>Dismasvirus dismas</taxon>
    </lineage>
</organism>
<sequence>MSETSDFTIEVRDRDFVRVGQIAPEYTDIKFVDVHNGVGAWELKLPNEHPLLPALTAKGAGIVVTEHWMEGEAHKYRVYSGRVRSPRLSQDAADPAGTWVISGVDDNVIGAATRVYPDPASASTAQAVGYWEQAGKGETVMKLAVQLNAGSTALPARRYPWLAVAADSLRGGTVKCSSRFDVLGDLLTSLGTTAGLGWEFRQVGASVVFDVYEPQDKRGEVRLDIRNGGLQSNELGWTAPSASEVLVLGQGEGAERTVLPVTSTEAAAEAVAWGLRWEVVKDQRNTDDPAELLQAGEEILADQGATVNSLKVVPSDAPGMRLGRDWYRGDQITVVIDGQETSAIVTQVATSISSAGVIRQVTVGDPVGFSFDAKIASKVKSVEQRVGQVERLIDQVISPARVSPLGAVVTDWNSATEVGFYQGLAGAANAPFATHPFMGVVSYRAGGVVEQRLSVGVEDVTNEWVRQFNGASWTKWRRTDNLMVATGGTGWNYDPVSGRYNLFTITTDFTFDGVFTPAFRQYRILYQVYSNTAHQNRFRLRSAGVDESGLNYFWGVVRSGGTNSSVDSITRDGRSNDGNWVPTQFDSNQHHGEFYVSEPMFTAGGNVQKRARGYDYAQNGSQSIWGGHMNNRDTTPFDGFHFWNTPSAFPTAQAFNWISIEGIA</sequence>